<evidence type="ECO:0008006" key="4">
    <source>
        <dbReference type="Google" id="ProtNLM"/>
    </source>
</evidence>
<evidence type="ECO:0000313" key="2">
    <source>
        <dbReference type="EMBL" id="KAK3319426.1"/>
    </source>
</evidence>
<name>A0AAE0M4S9_9PEZI</name>
<comment type="caution">
    <text evidence="2">The sequence shown here is derived from an EMBL/GenBank/DDBJ whole genome shotgun (WGS) entry which is preliminary data.</text>
</comment>
<feature type="region of interest" description="Disordered" evidence="1">
    <location>
        <begin position="1"/>
        <end position="30"/>
    </location>
</feature>
<dbReference type="Gene3D" id="1.10.510.10">
    <property type="entry name" value="Transferase(Phosphotransferase) domain 1"/>
    <property type="match status" value="1"/>
</dbReference>
<accession>A0AAE0M4S9</accession>
<evidence type="ECO:0000313" key="3">
    <source>
        <dbReference type="Proteomes" id="UP001283341"/>
    </source>
</evidence>
<sequence>MSIPPSAMLQRSGSPSDDDHHHPPQGLLESLPSFRPAEYTVVTGTPSLVLYCTSQMESLSAAAARVLVCHLFHRPAPSGWWLRLTTRITFGPQSKFWDFLYASSSSSSTTILWNQTLKIPASLHGQLRSFFAARRRLQQDSWFDMALIGPSDELSLLSHGRMSQVELRLRQATEEIRHFDCPRYIEHHHNRQHLDAVFFMVYINGRWLYEFKLGTRLAQIEAVLESLDVLRRCGGLPGVGALAGIVLDRPLPDGGLLTSILVEFPAKGRLVNTLRHAGANSNQLIGWERRLKWCRQIVQGVSSIHGRGCVIGSLTEAVRSPIGLDGDDNAFLWSEFRRSSCTSDRAHAIPPEYHRSHLTNGQQPIPALPTTDLYQLGWLLWSIAANIPFTLCTLPLCRMVGCNKVNSCKEPHALPFLEHAPQYLNDAISACRSEDPSDRKTAHELLWMFPPATTSLTLKKSHFTRPEECRNAHGSRICCDACGAETNERHFCCWICNGGDFQLCPDCFFSRGVHCFGQDHYMRDWHAGEEANGSSEDSFWSSRAKDGYGERSVRTIRLSS</sequence>
<dbReference type="AlphaFoldDB" id="A0AAE0M4S9"/>
<dbReference type="EMBL" id="JAUEDM010000004">
    <property type="protein sequence ID" value="KAK3319426.1"/>
    <property type="molecule type" value="Genomic_DNA"/>
</dbReference>
<evidence type="ECO:0000256" key="1">
    <source>
        <dbReference type="SAM" id="MobiDB-lite"/>
    </source>
</evidence>
<reference evidence="2" key="2">
    <citation type="submission" date="2023-06" db="EMBL/GenBank/DDBJ databases">
        <authorList>
            <consortium name="Lawrence Berkeley National Laboratory"/>
            <person name="Haridas S."/>
            <person name="Hensen N."/>
            <person name="Bonometti L."/>
            <person name="Westerberg I."/>
            <person name="Brannstrom I.O."/>
            <person name="Guillou S."/>
            <person name="Cros-Aarteil S."/>
            <person name="Calhoun S."/>
            <person name="Kuo A."/>
            <person name="Mondo S."/>
            <person name="Pangilinan J."/>
            <person name="Riley R."/>
            <person name="Labutti K."/>
            <person name="Andreopoulos B."/>
            <person name="Lipzen A."/>
            <person name="Chen C."/>
            <person name="Yanf M."/>
            <person name="Daum C."/>
            <person name="Ng V."/>
            <person name="Clum A."/>
            <person name="Steindorff A."/>
            <person name="Ohm R."/>
            <person name="Martin F."/>
            <person name="Silar P."/>
            <person name="Natvig D."/>
            <person name="Lalanne C."/>
            <person name="Gautier V."/>
            <person name="Ament-Velasquez S.L."/>
            <person name="Kruys A."/>
            <person name="Hutchinson M.I."/>
            <person name="Powell A.J."/>
            <person name="Barry K."/>
            <person name="Miller A.N."/>
            <person name="Grigoriev I.V."/>
            <person name="Debuchy R."/>
            <person name="Gladieux P."/>
            <person name="Thoren M.H."/>
            <person name="Johannesson H."/>
        </authorList>
    </citation>
    <scope>NUCLEOTIDE SEQUENCE</scope>
    <source>
        <strain evidence="2">CBS 118394</strain>
    </source>
</reference>
<dbReference type="Proteomes" id="UP001283341">
    <property type="component" value="Unassembled WGS sequence"/>
</dbReference>
<dbReference type="InterPro" id="IPR011009">
    <property type="entry name" value="Kinase-like_dom_sf"/>
</dbReference>
<organism evidence="2 3">
    <name type="scientific">Apodospora peruviana</name>
    <dbReference type="NCBI Taxonomy" id="516989"/>
    <lineage>
        <taxon>Eukaryota</taxon>
        <taxon>Fungi</taxon>
        <taxon>Dikarya</taxon>
        <taxon>Ascomycota</taxon>
        <taxon>Pezizomycotina</taxon>
        <taxon>Sordariomycetes</taxon>
        <taxon>Sordariomycetidae</taxon>
        <taxon>Sordariales</taxon>
        <taxon>Lasiosphaeriaceae</taxon>
        <taxon>Apodospora</taxon>
    </lineage>
</organism>
<protein>
    <recommendedName>
        <fullName evidence="4">Protein kinase domain-containing protein</fullName>
    </recommendedName>
</protein>
<dbReference type="SUPFAM" id="SSF56112">
    <property type="entry name" value="Protein kinase-like (PK-like)"/>
    <property type="match status" value="1"/>
</dbReference>
<proteinExistence type="predicted"/>
<keyword evidence="3" id="KW-1185">Reference proteome</keyword>
<gene>
    <name evidence="2" type="ORF">B0H66DRAFT_268619</name>
</gene>
<reference evidence="2" key="1">
    <citation type="journal article" date="2023" name="Mol. Phylogenet. Evol.">
        <title>Genome-scale phylogeny and comparative genomics of the fungal order Sordariales.</title>
        <authorList>
            <person name="Hensen N."/>
            <person name="Bonometti L."/>
            <person name="Westerberg I."/>
            <person name="Brannstrom I.O."/>
            <person name="Guillou S."/>
            <person name="Cros-Aarteil S."/>
            <person name="Calhoun S."/>
            <person name="Haridas S."/>
            <person name="Kuo A."/>
            <person name="Mondo S."/>
            <person name="Pangilinan J."/>
            <person name="Riley R."/>
            <person name="LaButti K."/>
            <person name="Andreopoulos B."/>
            <person name="Lipzen A."/>
            <person name="Chen C."/>
            <person name="Yan M."/>
            <person name="Daum C."/>
            <person name="Ng V."/>
            <person name="Clum A."/>
            <person name="Steindorff A."/>
            <person name="Ohm R.A."/>
            <person name="Martin F."/>
            <person name="Silar P."/>
            <person name="Natvig D.O."/>
            <person name="Lalanne C."/>
            <person name="Gautier V."/>
            <person name="Ament-Velasquez S.L."/>
            <person name="Kruys A."/>
            <person name="Hutchinson M.I."/>
            <person name="Powell A.J."/>
            <person name="Barry K."/>
            <person name="Miller A.N."/>
            <person name="Grigoriev I.V."/>
            <person name="Debuchy R."/>
            <person name="Gladieux P."/>
            <person name="Hiltunen Thoren M."/>
            <person name="Johannesson H."/>
        </authorList>
    </citation>
    <scope>NUCLEOTIDE SEQUENCE</scope>
    <source>
        <strain evidence="2">CBS 118394</strain>
    </source>
</reference>